<evidence type="ECO:0000256" key="3">
    <source>
        <dbReference type="ARBA" id="ARBA00022679"/>
    </source>
</evidence>
<dbReference type="InterPro" id="IPR050161">
    <property type="entry name" value="Siro_Cobalamin_biosynth"/>
</dbReference>
<gene>
    <name evidence="8" type="ORF">LCGC14_0633770</name>
</gene>
<keyword evidence="2" id="KW-0489">Methyltransferase</keyword>
<dbReference type="NCBIfam" id="TIGR01469">
    <property type="entry name" value="cobA_cysG_Cterm"/>
    <property type="match status" value="1"/>
</dbReference>
<keyword evidence="4" id="KW-0949">S-adenosyl-L-methionine</keyword>
<dbReference type="Pfam" id="PF02602">
    <property type="entry name" value="HEM4"/>
    <property type="match status" value="1"/>
</dbReference>
<dbReference type="EMBL" id="LAZR01001120">
    <property type="protein sequence ID" value="KKN50326.1"/>
    <property type="molecule type" value="Genomic_DNA"/>
</dbReference>
<sequence>MNKIMVVYIVGAGPGDTELVTLKAKRLIEEADIIIYDRLVNEEILNWAKAECKIIYMGKRDGESISSQQRQNEINSAIVAYGRDYKVVRLKGGDPFIFGRGGEEALICEASSIKFEVVPGISSFYAAPAYAGIPITHREYNSVFAVLTGHESIKAKAAINWSALPETIIILMGASKIQEISQKLIKVGRNKSTPVAAINWGTTLKQSTKLTTLGVLAEGLEGITPPTIFVIGVITNLHCKLNWFERKIKNLKDKQIVIARAKNHSKESEELFKAYKIKPISMPLIEVIPRKFDIPRLDDFNAIVFTSVEGVNRVGEKVDLSTFKGKVFAIGPKTRNLLFEKFQINAHMGKKYNSEGLGKQILTNLQKGDKVLLLRSSAATNVLKNMLKSIFIVSSVYLYDIKPLPADPNIVKDADAIFVMSASCAKGIELLDKKILEKPIIVSIGPETSKHLSIPHLTASEYTFQGMFNTYLNYLWSEN</sequence>
<dbReference type="InterPro" id="IPR035996">
    <property type="entry name" value="4pyrrol_Methylase_sf"/>
</dbReference>
<proteinExistence type="predicted"/>
<comment type="caution">
    <text evidence="8">The sequence shown here is derived from an EMBL/GenBank/DDBJ whole genome shotgun (WGS) entry which is preliminary data.</text>
</comment>
<dbReference type="InterPro" id="IPR036108">
    <property type="entry name" value="4pyrrol_syn_uPrphyn_synt_sf"/>
</dbReference>
<feature type="domain" description="Tetrapyrrole biosynthesis uroporphyrinogen III synthase" evidence="7">
    <location>
        <begin position="269"/>
        <end position="468"/>
    </location>
</feature>
<dbReference type="Gene3D" id="3.40.1010.10">
    <property type="entry name" value="Cobalt-precorrin-4 Transmethylase, Domain 1"/>
    <property type="match status" value="1"/>
</dbReference>
<dbReference type="InterPro" id="IPR014777">
    <property type="entry name" value="4pyrrole_Mease_sub1"/>
</dbReference>
<dbReference type="AlphaFoldDB" id="A0A0F9TMP5"/>
<dbReference type="SUPFAM" id="SSF69618">
    <property type="entry name" value="HemD-like"/>
    <property type="match status" value="1"/>
</dbReference>
<evidence type="ECO:0000256" key="5">
    <source>
        <dbReference type="ARBA" id="ARBA00023244"/>
    </source>
</evidence>
<feature type="domain" description="Tetrapyrrole methylase" evidence="6">
    <location>
        <begin position="7"/>
        <end position="215"/>
    </location>
</feature>
<reference evidence="8" key="1">
    <citation type="journal article" date="2015" name="Nature">
        <title>Complex archaea that bridge the gap between prokaryotes and eukaryotes.</title>
        <authorList>
            <person name="Spang A."/>
            <person name="Saw J.H."/>
            <person name="Jorgensen S.L."/>
            <person name="Zaremba-Niedzwiedzka K."/>
            <person name="Martijn J."/>
            <person name="Lind A.E."/>
            <person name="van Eijk R."/>
            <person name="Schleper C."/>
            <person name="Guy L."/>
            <person name="Ettema T.J."/>
        </authorList>
    </citation>
    <scope>NUCLEOTIDE SEQUENCE</scope>
</reference>
<dbReference type="CDD" id="cd11642">
    <property type="entry name" value="SUMT"/>
    <property type="match status" value="1"/>
</dbReference>
<dbReference type="PANTHER" id="PTHR45790">
    <property type="entry name" value="SIROHEME SYNTHASE-RELATED"/>
    <property type="match status" value="1"/>
</dbReference>
<protein>
    <recommendedName>
        <fullName evidence="1">uroporphyrinogen-III C-methyltransferase</fullName>
        <ecNumber evidence="1">2.1.1.107</ecNumber>
    </recommendedName>
</protein>
<dbReference type="PANTHER" id="PTHR45790:SF3">
    <property type="entry name" value="S-ADENOSYL-L-METHIONINE-DEPENDENT UROPORPHYRINOGEN III METHYLTRANSFERASE, CHLOROPLASTIC"/>
    <property type="match status" value="1"/>
</dbReference>
<dbReference type="EC" id="2.1.1.107" evidence="1"/>
<dbReference type="InterPro" id="IPR003043">
    <property type="entry name" value="Uropor_MeTrfase_CS"/>
</dbReference>
<name>A0A0F9TMP5_9ZZZZ</name>
<dbReference type="FunFam" id="3.40.1010.10:FF:000001">
    <property type="entry name" value="Siroheme synthase"/>
    <property type="match status" value="1"/>
</dbReference>
<accession>A0A0F9TMP5</accession>
<evidence type="ECO:0000259" key="6">
    <source>
        <dbReference type="Pfam" id="PF00590"/>
    </source>
</evidence>
<evidence type="ECO:0000256" key="2">
    <source>
        <dbReference type="ARBA" id="ARBA00022603"/>
    </source>
</evidence>
<dbReference type="GO" id="GO:0004852">
    <property type="term" value="F:uroporphyrinogen-III synthase activity"/>
    <property type="evidence" value="ECO:0007669"/>
    <property type="project" value="InterPro"/>
</dbReference>
<dbReference type="InterPro" id="IPR006366">
    <property type="entry name" value="CobA/CysG_C"/>
</dbReference>
<evidence type="ECO:0000256" key="1">
    <source>
        <dbReference type="ARBA" id="ARBA00012162"/>
    </source>
</evidence>
<dbReference type="NCBIfam" id="NF004790">
    <property type="entry name" value="PRK06136.1"/>
    <property type="match status" value="1"/>
</dbReference>
<dbReference type="CDD" id="cd06578">
    <property type="entry name" value="HemD"/>
    <property type="match status" value="1"/>
</dbReference>
<dbReference type="Gene3D" id="3.40.50.10090">
    <property type="match status" value="1"/>
</dbReference>
<dbReference type="Pfam" id="PF00590">
    <property type="entry name" value="TP_methylase"/>
    <property type="match status" value="1"/>
</dbReference>
<dbReference type="InterPro" id="IPR000878">
    <property type="entry name" value="4pyrrol_Mease"/>
</dbReference>
<organism evidence="8">
    <name type="scientific">marine sediment metagenome</name>
    <dbReference type="NCBI Taxonomy" id="412755"/>
    <lineage>
        <taxon>unclassified sequences</taxon>
        <taxon>metagenomes</taxon>
        <taxon>ecological metagenomes</taxon>
    </lineage>
</organism>
<dbReference type="InterPro" id="IPR003754">
    <property type="entry name" value="4pyrrol_synth_uPrphyn_synth"/>
</dbReference>
<evidence type="ECO:0000313" key="8">
    <source>
        <dbReference type="EMBL" id="KKN50326.1"/>
    </source>
</evidence>
<dbReference type="InterPro" id="IPR014776">
    <property type="entry name" value="4pyrrole_Mease_sub2"/>
</dbReference>
<dbReference type="Gene3D" id="3.30.950.10">
    <property type="entry name" value="Methyltransferase, Cobalt-precorrin-4 Transmethylase, Domain 2"/>
    <property type="match status" value="1"/>
</dbReference>
<dbReference type="GO" id="GO:0019354">
    <property type="term" value="P:siroheme biosynthetic process"/>
    <property type="evidence" value="ECO:0007669"/>
    <property type="project" value="InterPro"/>
</dbReference>
<evidence type="ECO:0000256" key="4">
    <source>
        <dbReference type="ARBA" id="ARBA00022691"/>
    </source>
</evidence>
<dbReference type="GO" id="GO:0032259">
    <property type="term" value="P:methylation"/>
    <property type="evidence" value="ECO:0007669"/>
    <property type="project" value="UniProtKB-KW"/>
</dbReference>
<keyword evidence="5" id="KW-0627">Porphyrin biosynthesis</keyword>
<dbReference type="SUPFAM" id="SSF53790">
    <property type="entry name" value="Tetrapyrrole methylase"/>
    <property type="match status" value="1"/>
</dbReference>
<dbReference type="PROSITE" id="PS00839">
    <property type="entry name" value="SUMT_1"/>
    <property type="match status" value="1"/>
</dbReference>
<keyword evidence="3" id="KW-0808">Transferase</keyword>
<evidence type="ECO:0000259" key="7">
    <source>
        <dbReference type="Pfam" id="PF02602"/>
    </source>
</evidence>
<dbReference type="GO" id="GO:0004851">
    <property type="term" value="F:uroporphyrin-III C-methyltransferase activity"/>
    <property type="evidence" value="ECO:0007669"/>
    <property type="project" value="UniProtKB-EC"/>
</dbReference>